<dbReference type="EMBL" id="CABIJS010000322">
    <property type="protein sequence ID" value="VUZ49222.1"/>
    <property type="molecule type" value="Genomic_DNA"/>
</dbReference>
<evidence type="ECO:0008006" key="3">
    <source>
        <dbReference type="Google" id="ProtNLM"/>
    </source>
</evidence>
<dbReference type="Proteomes" id="UP000321570">
    <property type="component" value="Unassembled WGS sequence"/>
</dbReference>
<accession>A0A564YPL1</accession>
<evidence type="ECO:0000313" key="2">
    <source>
        <dbReference type="Proteomes" id="UP000321570"/>
    </source>
</evidence>
<dbReference type="Gene3D" id="3.30.420.10">
    <property type="entry name" value="Ribonuclease H-like superfamily/Ribonuclease H"/>
    <property type="match status" value="1"/>
</dbReference>
<dbReference type="SUPFAM" id="SSF53098">
    <property type="entry name" value="Ribonuclease H-like"/>
    <property type="match status" value="1"/>
</dbReference>
<dbReference type="PANTHER" id="PTHR37984">
    <property type="entry name" value="PROTEIN CBG26694"/>
    <property type="match status" value="1"/>
</dbReference>
<dbReference type="GO" id="GO:0003676">
    <property type="term" value="F:nucleic acid binding"/>
    <property type="evidence" value="ECO:0007669"/>
    <property type="project" value="InterPro"/>
</dbReference>
<dbReference type="InterPro" id="IPR050951">
    <property type="entry name" value="Retrovirus_Pol_polyprotein"/>
</dbReference>
<name>A0A564YPL1_HYMDI</name>
<gene>
    <name evidence="1" type="ORF">WMSIL1_LOCUS8359</name>
</gene>
<sequence length="148" mass="16627">MQPTEIGLTEPISHFKEKVSKVVAKNVGETVISCHRDLVCTQTKTPWSHIDLSFAGLIQRTSYLILVDSNSKWPEIMTIKSATIGTIINSLRQLFANQGVPIVFVSRNVIQFSSTRFEDFFHGPNVSLLHSSLNINCLDEKLVDNVKR</sequence>
<dbReference type="InterPro" id="IPR036397">
    <property type="entry name" value="RNaseH_sf"/>
</dbReference>
<evidence type="ECO:0000313" key="1">
    <source>
        <dbReference type="EMBL" id="VUZ49222.1"/>
    </source>
</evidence>
<dbReference type="PANTHER" id="PTHR37984:SF5">
    <property type="entry name" value="PROTEIN NYNRIN-LIKE"/>
    <property type="match status" value="1"/>
</dbReference>
<proteinExistence type="predicted"/>
<reference evidence="1 2" key="1">
    <citation type="submission" date="2019-07" db="EMBL/GenBank/DDBJ databases">
        <authorList>
            <person name="Jastrzebski P J."/>
            <person name="Paukszto L."/>
            <person name="Jastrzebski P J."/>
        </authorList>
    </citation>
    <scope>NUCLEOTIDE SEQUENCE [LARGE SCALE GENOMIC DNA]</scope>
    <source>
        <strain evidence="1 2">WMS-il1</strain>
    </source>
</reference>
<organism evidence="1 2">
    <name type="scientific">Hymenolepis diminuta</name>
    <name type="common">Rat tapeworm</name>
    <dbReference type="NCBI Taxonomy" id="6216"/>
    <lineage>
        <taxon>Eukaryota</taxon>
        <taxon>Metazoa</taxon>
        <taxon>Spiralia</taxon>
        <taxon>Lophotrochozoa</taxon>
        <taxon>Platyhelminthes</taxon>
        <taxon>Cestoda</taxon>
        <taxon>Eucestoda</taxon>
        <taxon>Cyclophyllidea</taxon>
        <taxon>Hymenolepididae</taxon>
        <taxon>Hymenolepis</taxon>
    </lineage>
</organism>
<dbReference type="InterPro" id="IPR012337">
    <property type="entry name" value="RNaseH-like_sf"/>
</dbReference>
<protein>
    <recommendedName>
        <fullName evidence="3">Integrase catalytic domain-containing protein</fullName>
    </recommendedName>
</protein>
<dbReference type="AlphaFoldDB" id="A0A564YPL1"/>
<keyword evidence="2" id="KW-1185">Reference proteome</keyword>